<dbReference type="OrthoDB" id="3944184at2759"/>
<dbReference type="EMBL" id="JAACJL010000030">
    <property type="protein sequence ID" value="KAF4617698.1"/>
    <property type="molecule type" value="Genomic_DNA"/>
</dbReference>
<proteinExistence type="predicted"/>
<gene>
    <name evidence="2" type="ORF">D9613_005810</name>
</gene>
<dbReference type="AlphaFoldDB" id="A0A8H4VPM8"/>
<organism evidence="2 3">
    <name type="scientific">Agrocybe pediades</name>
    <dbReference type="NCBI Taxonomy" id="84607"/>
    <lineage>
        <taxon>Eukaryota</taxon>
        <taxon>Fungi</taxon>
        <taxon>Dikarya</taxon>
        <taxon>Basidiomycota</taxon>
        <taxon>Agaricomycotina</taxon>
        <taxon>Agaricomycetes</taxon>
        <taxon>Agaricomycetidae</taxon>
        <taxon>Agaricales</taxon>
        <taxon>Agaricineae</taxon>
        <taxon>Strophariaceae</taxon>
        <taxon>Agrocybe</taxon>
    </lineage>
</organism>
<comment type="caution">
    <text evidence="2">The sequence shown here is derived from an EMBL/GenBank/DDBJ whole genome shotgun (WGS) entry which is preliminary data.</text>
</comment>
<protein>
    <submittedName>
        <fullName evidence="2">Uncharacterized protein</fullName>
    </submittedName>
</protein>
<feature type="chain" id="PRO_5034096399" evidence="1">
    <location>
        <begin position="23"/>
        <end position="163"/>
    </location>
</feature>
<feature type="signal peptide" evidence="1">
    <location>
        <begin position="1"/>
        <end position="22"/>
    </location>
</feature>
<accession>A0A8H4VPM8</accession>
<evidence type="ECO:0000313" key="3">
    <source>
        <dbReference type="Proteomes" id="UP000521872"/>
    </source>
</evidence>
<evidence type="ECO:0000256" key="1">
    <source>
        <dbReference type="SAM" id="SignalP"/>
    </source>
</evidence>
<reference evidence="2 3" key="1">
    <citation type="submission" date="2019-12" db="EMBL/GenBank/DDBJ databases">
        <authorList>
            <person name="Floudas D."/>
            <person name="Bentzer J."/>
            <person name="Ahren D."/>
            <person name="Johansson T."/>
            <person name="Persson P."/>
            <person name="Tunlid A."/>
        </authorList>
    </citation>
    <scope>NUCLEOTIDE SEQUENCE [LARGE SCALE GENOMIC DNA]</scope>
    <source>
        <strain evidence="2 3">CBS 102.39</strain>
    </source>
</reference>
<keyword evidence="1" id="KW-0732">Signal</keyword>
<evidence type="ECO:0000313" key="2">
    <source>
        <dbReference type="EMBL" id="KAF4617698.1"/>
    </source>
</evidence>
<keyword evidence="3" id="KW-1185">Reference proteome</keyword>
<dbReference type="Proteomes" id="UP000521872">
    <property type="component" value="Unassembled WGS sequence"/>
</dbReference>
<sequence>MQLTTLHPTFLCILSFIGFTLAAIPTIVSPANGTAIGPGQPFNFSYQSIADYGTSSFNYTVWLFTSPPRGFFPVDNYATGFYFGRFAEPNYPGNPNPPNPAPHQLIMPDFTKVGKGFSSGATAHNATFYLAVMEEYGTSAGSVGYRMSLVFNHILYNVSRSST</sequence>
<name>A0A8H4VPM8_9AGAR</name>